<feature type="non-terminal residue" evidence="1">
    <location>
        <position position="1"/>
    </location>
</feature>
<dbReference type="EMBL" id="CYRY02008703">
    <property type="protein sequence ID" value="VCW77358.1"/>
    <property type="molecule type" value="Genomic_DNA"/>
</dbReference>
<name>A0A9X9PY97_GULGU</name>
<dbReference type="Proteomes" id="UP000269945">
    <property type="component" value="Unassembled WGS sequence"/>
</dbReference>
<dbReference type="AlphaFoldDB" id="A0A9X9PY97"/>
<comment type="caution">
    <text evidence="1">The sequence shown here is derived from an EMBL/GenBank/DDBJ whole genome shotgun (WGS) entry which is preliminary data.</text>
</comment>
<sequence>RCGQEKGRSPPVNTSVTCVDHGTVKNQRSWVTPPAAQKDGCSCSSWSFPAEPSICVYFPAQMGSS</sequence>
<proteinExistence type="predicted"/>
<protein>
    <submittedName>
        <fullName evidence="1">Uncharacterized protein</fullName>
    </submittedName>
</protein>
<evidence type="ECO:0000313" key="2">
    <source>
        <dbReference type="Proteomes" id="UP000269945"/>
    </source>
</evidence>
<keyword evidence="2" id="KW-1185">Reference proteome</keyword>
<reference evidence="1 2" key="1">
    <citation type="submission" date="2018-10" db="EMBL/GenBank/DDBJ databases">
        <authorList>
            <person name="Ekblom R."/>
            <person name="Jareborg N."/>
        </authorList>
    </citation>
    <scope>NUCLEOTIDE SEQUENCE [LARGE SCALE GENOMIC DNA]</scope>
    <source>
        <tissue evidence="1">Muscle</tissue>
    </source>
</reference>
<evidence type="ECO:0000313" key="1">
    <source>
        <dbReference type="EMBL" id="VCW77358.1"/>
    </source>
</evidence>
<accession>A0A9X9PY97</accession>
<gene>
    <name evidence="1" type="ORF">BN2614_LOCUS2</name>
</gene>
<organism evidence="1 2">
    <name type="scientific">Gulo gulo</name>
    <name type="common">Wolverine</name>
    <name type="synonym">Gluton</name>
    <dbReference type="NCBI Taxonomy" id="48420"/>
    <lineage>
        <taxon>Eukaryota</taxon>
        <taxon>Metazoa</taxon>
        <taxon>Chordata</taxon>
        <taxon>Craniata</taxon>
        <taxon>Vertebrata</taxon>
        <taxon>Euteleostomi</taxon>
        <taxon>Mammalia</taxon>
        <taxon>Eutheria</taxon>
        <taxon>Laurasiatheria</taxon>
        <taxon>Carnivora</taxon>
        <taxon>Caniformia</taxon>
        <taxon>Musteloidea</taxon>
        <taxon>Mustelidae</taxon>
        <taxon>Guloninae</taxon>
        <taxon>Gulo</taxon>
    </lineage>
</organism>